<keyword evidence="3" id="KW-0547">Nucleotide-binding</keyword>
<sequence length="332" mass="36349">MAAQNNAPLPDGMALAGYRIVKKIASGGFSIVYLAYDGDGNAVAIKEYLPSSLALRQEGELAPTVSKSNLPVFRIGLKCFFEEGRALARIAHPNVVRVLNFFRANDTVYMVMAYESGQSLQEHIGRQRAKGRPIGETFIRQIFTQVLKGLREVHANQLLHLDLKPANIYLRTDGTPMLLDFGAARQTVNTDVPTLQPMYTPGFAAPELYVRTETLGPWTDIYSIGASMFACMAGAPPQPADQRRNSGDDRMEAHFARLDERYSPQLVQLVRWALQVDPLARPQSVFALQKALQQAMPAPAPAAPPAGGLAGFARRLAARFRRAASAPDTLQS</sequence>
<reference evidence="7 8" key="1">
    <citation type="submission" date="2023-02" db="EMBL/GenBank/DDBJ databases">
        <title>Gemone sequence of Telluria chitinolytica ACM 3522T.</title>
        <authorList>
            <person name="Frediansyah A."/>
            <person name="Miess H."/>
            <person name="Gross H."/>
        </authorList>
    </citation>
    <scope>NUCLEOTIDE SEQUENCE [LARGE SCALE GENOMIC DNA]</scope>
    <source>
        <strain evidence="7 8">ACM 3522</strain>
    </source>
</reference>
<dbReference type="Proteomes" id="UP001216510">
    <property type="component" value="Chromosome"/>
</dbReference>
<dbReference type="Gene3D" id="1.10.510.10">
    <property type="entry name" value="Transferase(Phosphotransferase) domain 1"/>
    <property type="match status" value="1"/>
</dbReference>
<evidence type="ECO:0000256" key="4">
    <source>
        <dbReference type="ARBA" id="ARBA00022777"/>
    </source>
</evidence>
<evidence type="ECO:0000259" key="6">
    <source>
        <dbReference type="PROSITE" id="PS50011"/>
    </source>
</evidence>
<evidence type="ECO:0000256" key="2">
    <source>
        <dbReference type="ARBA" id="ARBA00022679"/>
    </source>
</evidence>
<dbReference type="InterPro" id="IPR008271">
    <property type="entry name" value="Ser/Thr_kinase_AS"/>
</dbReference>
<dbReference type="PROSITE" id="PS50011">
    <property type="entry name" value="PROTEIN_KINASE_DOM"/>
    <property type="match status" value="1"/>
</dbReference>
<dbReference type="EC" id="2.7.11.1" evidence="1"/>
<dbReference type="PANTHER" id="PTHR43671">
    <property type="entry name" value="SERINE/THREONINE-PROTEIN KINASE NEK"/>
    <property type="match status" value="1"/>
</dbReference>
<evidence type="ECO:0000256" key="1">
    <source>
        <dbReference type="ARBA" id="ARBA00012513"/>
    </source>
</evidence>
<dbReference type="CDD" id="cd14014">
    <property type="entry name" value="STKc_PknB_like"/>
    <property type="match status" value="1"/>
</dbReference>
<keyword evidence="5" id="KW-0067">ATP-binding</keyword>
<name>A0ABY8BE40_9BURK</name>
<dbReference type="PROSITE" id="PS00108">
    <property type="entry name" value="PROTEIN_KINASE_ST"/>
    <property type="match status" value="1"/>
</dbReference>
<dbReference type="SUPFAM" id="SSF56112">
    <property type="entry name" value="Protein kinase-like (PK-like)"/>
    <property type="match status" value="1"/>
</dbReference>
<dbReference type="PANTHER" id="PTHR43671:SF13">
    <property type="entry name" value="SERINE_THREONINE-PROTEIN KINASE NEK2"/>
    <property type="match status" value="1"/>
</dbReference>
<keyword evidence="2" id="KW-0808">Transferase</keyword>
<keyword evidence="8" id="KW-1185">Reference proteome</keyword>
<dbReference type="InterPro" id="IPR011009">
    <property type="entry name" value="Kinase-like_dom_sf"/>
</dbReference>
<evidence type="ECO:0000313" key="8">
    <source>
        <dbReference type="Proteomes" id="UP001216510"/>
    </source>
</evidence>
<evidence type="ECO:0000256" key="3">
    <source>
        <dbReference type="ARBA" id="ARBA00022741"/>
    </source>
</evidence>
<organism evidence="7 8">
    <name type="scientific">Pseudoduganella chitinolytica</name>
    <dbReference type="NCBI Taxonomy" id="34070"/>
    <lineage>
        <taxon>Bacteria</taxon>
        <taxon>Pseudomonadati</taxon>
        <taxon>Pseudomonadota</taxon>
        <taxon>Betaproteobacteria</taxon>
        <taxon>Burkholderiales</taxon>
        <taxon>Oxalobacteraceae</taxon>
        <taxon>Telluria group</taxon>
        <taxon>Pseudoduganella</taxon>
    </lineage>
</organism>
<keyword evidence="4 7" id="KW-0418">Kinase</keyword>
<feature type="domain" description="Protein kinase" evidence="6">
    <location>
        <begin position="18"/>
        <end position="296"/>
    </location>
</feature>
<dbReference type="EMBL" id="CP119083">
    <property type="protein sequence ID" value="WEF33246.1"/>
    <property type="molecule type" value="Genomic_DNA"/>
</dbReference>
<dbReference type="RefSeq" id="WP_277415954.1">
    <property type="nucleotide sequence ID" value="NZ_CP119083.1"/>
</dbReference>
<evidence type="ECO:0000313" key="7">
    <source>
        <dbReference type="EMBL" id="WEF33246.1"/>
    </source>
</evidence>
<proteinExistence type="predicted"/>
<dbReference type="SMART" id="SM00220">
    <property type="entry name" value="S_TKc"/>
    <property type="match status" value="1"/>
</dbReference>
<dbReference type="InterPro" id="IPR050660">
    <property type="entry name" value="NEK_Ser/Thr_kinase"/>
</dbReference>
<dbReference type="Pfam" id="PF00069">
    <property type="entry name" value="Pkinase"/>
    <property type="match status" value="1"/>
</dbReference>
<gene>
    <name evidence="7" type="ORF">PX653_00165</name>
</gene>
<dbReference type="GO" id="GO:0016301">
    <property type="term" value="F:kinase activity"/>
    <property type="evidence" value="ECO:0007669"/>
    <property type="project" value="UniProtKB-KW"/>
</dbReference>
<evidence type="ECO:0000256" key="5">
    <source>
        <dbReference type="ARBA" id="ARBA00022840"/>
    </source>
</evidence>
<dbReference type="InterPro" id="IPR000719">
    <property type="entry name" value="Prot_kinase_dom"/>
</dbReference>
<accession>A0ABY8BE40</accession>
<protein>
    <recommendedName>
        <fullName evidence="1">non-specific serine/threonine protein kinase</fullName>
        <ecNumber evidence="1">2.7.11.1</ecNumber>
    </recommendedName>
</protein>